<dbReference type="AlphaFoldDB" id="A0A9D1NFL1"/>
<gene>
    <name evidence="6" type="ORF">IAC74_01270</name>
</gene>
<keyword evidence="4" id="KW-0804">Transcription</keyword>
<dbReference type="Gene3D" id="1.20.120.1810">
    <property type="match status" value="1"/>
</dbReference>
<dbReference type="InterPro" id="IPR013325">
    <property type="entry name" value="RNA_pol_sigma_r2"/>
</dbReference>
<dbReference type="NCBIfam" id="TIGR02937">
    <property type="entry name" value="sigma70-ECF"/>
    <property type="match status" value="1"/>
</dbReference>
<reference evidence="6" key="1">
    <citation type="submission" date="2020-10" db="EMBL/GenBank/DDBJ databases">
        <authorList>
            <person name="Gilroy R."/>
        </authorList>
    </citation>
    <scope>NUCLEOTIDE SEQUENCE</scope>
    <source>
        <strain evidence="6">4920</strain>
    </source>
</reference>
<keyword evidence="3" id="KW-0238">DNA-binding</keyword>
<evidence type="ECO:0000256" key="4">
    <source>
        <dbReference type="ARBA" id="ARBA00023163"/>
    </source>
</evidence>
<comment type="caution">
    <text evidence="6">The sequence shown here is derived from an EMBL/GenBank/DDBJ whole genome shotgun (WGS) entry which is preliminary data.</text>
</comment>
<dbReference type="SUPFAM" id="SSF88659">
    <property type="entry name" value="Sigma3 and sigma4 domains of RNA polymerase sigma factors"/>
    <property type="match status" value="1"/>
</dbReference>
<reference evidence="6" key="2">
    <citation type="journal article" date="2021" name="PeerJ">
        <title>Extensive microbial diversity within the chicken gut microbiome revealed by metagenomics and culture.</title>
        <authorList>
            <person name="Gilroy R."/>
            <person name="Ravi A."/>
            <person name="Getino M."/>
            <person name="Pursley I."/>
            <person name="Horton D.L."/>
            <person name="Alikhan N.F."/>
            <person name="Baker D."/>
            <person name="Gharbi K."/>
            <person name="Hall N."/>
            <person name="Watson M."/>
            <person name="Adriaenssens E.M."/>
            <person name="Foster-Nyarko E."/>
            <person name="Jarju S."/>
            <person name="Secka A."/>
            <person name="Antonio M."/>
            <person name="Oren A."/>
            <person name="Chaudhuri R.R."/>
            <person name="La Ragione R."/>
            <person name="Hildebrand F."/>
            <person name="Pallen M.J."/>
        </authorList>
    </citation>
    <scope>NUCLEOTIDE SEQUENCE</scope>
    <source>
        <strain evidence="6">4920</strain>
    </source>
</reference>
<proteinExistence type="predicted"/>
<dbReference type="GO" id="GO:0003677">
    <property type="term" value="F:DNA binding"/>
    <property type="evidence" value="ECO:0007669"/>
    <property type="project" value="UniProtKB-KW"/>
</dbReference>
<accession>A0A9D1NFL1</accession>
<dbReference type="GO" id="GO:0006352">
    <property type="term" value="P:DNA-templated transcription initiation"/>
    <property type="evidence" value="ECO:0007669"/>
    <property type="project" value="InterPro"/>
</dbReference>
<dbReference type="InterPro" id="IPR007627">
    <property type="entry name" value="RNA_pol_sigma70_r2"/>
</dbReference>
<dbReference type="EMBL" id="DVOF01000037">
    <property type="protein sequence ID" value="HIV02175.1"/>
    <property type="molecule type" value="Genomic_DNA"/>
</dbReference>
<name>A0A9D1NFL1_9FIRM</name>
<evidence type="ECO:0000313" key="6">
    <source>
        <dbReference type="EMBL" id="HIV02175.1"/>
    </source>
</evidence>
<dbReference type="PRINTS" id="PR00046">
    <property type="entry name" value="SIGMA70FCT"/>
</dbReference>
<dbReference type="CDD" id="cd06171">
    <property type="entry name" value="Sigma70_r4"/>
    <property type="match status" value="1"/>
</dbReference>
<dbReference type="InterPro" id="IPR014284">
    <property type="entry name" value="RNA_pol_sigma-70_dom"/>
</dbReference>
<dbReference type="Pfam" id="PF04545">
    <property type="entry name" value="Sigma70_r4"/>
    <property type="match status" value="1"/>
</dbReference>
<evidence type="ECO:0000259" key="5">
    <source>
        <dbReference type="PROSITE" id="PS00716"/>
    </source>
</evidence>
<keyword evidence="2" id="KW-0731">Sigma factor</keyword>
<protein>
    <submittedName>
        <fullName evidence="6">Sigma-70 family RNA polymerase sigma factor</fullName>
    </submittedName>
</protein>
<evidence type="ECO:0000256" key="3">
    <source>
        <dbReference type="ARBA" id="ARBA00023125"/>
    </source>
</evidence>
<keyword evidence="1" id="KW-0805">Transcription regulation</keyword>
<evidence type="ECO:0000313" key="7">
    <source>
        <dbReference type="Proteomes" id="UP000886743"/>
    </source>
</evidence>
<dbReference type="SUPFAM" id="SSF88946">
    <property type="entry name" value="Sigma2 domain of RNA polymerase sigma factors"/>
    <property type="match status" value="1"/>
</dbReference>
<evidence type="ECO:0000256" key="1">
    <source>
        <dbReference type="ARBA" id="ARBA00023015"/>
    </source>
</evidence>
<dbReference type="Gene3D" id="1.20.140.160">
    <property type="match status" value="1"/>
</dbReference>
<dbReference type="InterPro" id="IPR013324">
    <property type="entry name" value="RNA_pol_sigma_r3/r4-like"/>
</dbReference>
<evidence type="ECO:0000256" key="2">
    <source>
        <dbReference type="ARBA" id="ARBA00023082"/>
    </source>
</evidence>
<dbReference type="Pfam" id="PF04542">
    <property type="entry name" value="Sigma70_r2"/>
    <property type="match status" value="1"/>
</dbReference>
<dbReference type="PANTHER" id="PTHR30385">
    <property type="entry name" value="SIGMA FACTOR F FLAGELLAR"/>
    <property type="match status" value="1"/>
</dbReference>
<dbReference type="PANTHER" id="PTHR30385:SF4">
    <property type="entry name" value="RNA POLYMERASE SIGMA-E FACTOR"/>
    <property type="match status" value="1"/>
</dbReference>
<dbReference type="PROSITE" id="PS00716">
    <property type="entry name" value="SIGMA70_2"/>
    <property type="match status" value="1"/>
</dbReference>
<sequence>MGEKQSVERASDAELFLQYQKTKDTAVRNEIIARYTYLAQIMARRFSGRGIDYDDLYQVACIGLLYAVERFDVSKDLKFTTFATPTIAGEIKRYFRDKGNFIRVPRRLYEIFSKAHRIRLANTGEPAQEKTGEPLPQVISIEREILGSDAVRFEHTLGRTDDGFLMVEDKDFVENCMKELSGQEREFIQKRYYGEQSQKQIAASMGVSQMCISRLERKLLKKLRDMYFKEA</sequence>
<dbReference type="InterPro" id="IPR000943">
    <property type="entry name" value="RNA_pol_sigma70"/>
</dbReference>
<dbReference type="Proteomes" id="UP000886743">
    <property type="component" value="Unassembled WGS sequence"/>
</dbReference>
<dbReference type="InterPro" id="IPR007630">
    <property type="entry name" value="RNA_pol_sigma70_r4"/>
</dbReference>
<dbReference type="GO" id="GO:0016987">
    <property type="term" value="F:sigma factor activity"/>
    <property type="evidence" value="ECO:0007669"/>
    <property type="project" value="UniProtKB-KW"/>
</dbReference>
<feature type="domain" description="RNA polymerase sigma-70" evidence="5">
    <location>
        <begin position="197"/>
        <end position="223"/>
    </location>
</feature>
<organism evidence="6 7">
    <name type="scientific">Candidatus Aphodoplasma excrementigallinarum</name>
    <dbReference type="NCBI Taxonomy" id="2840673"/>
    <lineage>
        <taxon>Bacteria</taxon>
        <taxon>Bacillati</taxon>
        <taxon>Bacillota</taxon>
        <taxon>Clostridia</taxon>
        <taxon>Eubacteriales</taxon>
        <taxon>Candidatus Aphodoplasma</taxon>
    </lineage>
</organism>